<accession>A0A6C0IJZ2</accession>
<dbReference type="EMBL" id="MN740182">
    <property type="protein sequence ID" value="QHT92207.1"/>
    <property type="molecule type" value="Genomic_DNA"/>
</dbReference>
<dbReference type="AlphaFoldDB" id="A0A6C0IJZ2"/>
<organism evidence="1">
    <name type="scientific">viral metagenome</name>
    <dbReference type="NCBI Taxonomy" id="1070528"/>
    <lineage>
        <taxon>unclassified sequences</taxon>
        <taxon>metagenomes</taxon>
        <taxon>organismal metagenomes</taxon>
    </lineage>
</organism>
<reference evidence="1" key="1">
    <citation type="journal article" date="2020" name="Nature">
        <title>Giant virus diversity and host interactions through global metagenomics.</title>
        <authorList>
            <person name="Schulz F."/>
            <person name="Roux S."/>
            <person name="Paez-Espino D."/>
            <person name="Jungbluth S."/>
            <person name="Walsh D.A."/>
            <person name="Denef V.J."/>
            <person name="McMahon K.D."/>
            <person name="Konstantinidis K.T."/>
            <person name="Eloe-Fadrosh E.A."/>
            <person name="Kyrpides N.C."/>
            <person name="Woyke T."/>
        </authorList>
    </citation>
    <scope>NUCLEOTIDE SEQUENCE</scope>
    <source>
        <strain evidence="1">GVMAG-M-3300023184-88</strain>
    </source>
</reference>
<evidence type="ECO:0000313" key="1">
    <source>
        <dbReference type="EMBL" id="QHT92207.1"/>
    </source>
</evidence>
<proteinExistence type="predicted"/>
<protein>
    <submittedName>
        <fullName evidence="1">Uncharacterized protein</fullName>
    </submittedName>
</protein>
<sequence length="312" mass="37526">MDITKVLDIINKWKEIVHNINKLSDHTSPHFQNVERAILLLDKLLEYLDIYQPVLHYWMTEYLDKHRKNIFVQWYGDHVSKWADSHAMRFLETNLYPNTIKEWDSIFGDNPSTCFSLAQRVVDDIHKRRLDMLLCDDLTIIEIHEGKEHNGDEWGCYRCEEQEHEWEAELLRRIKNSQHPLLNPDRRNRLLWGEFPSCIKEWTPPHFWGNTSTNGYFYGHNPCYKQDVYELFLTHTLHTEYKKIGQTRFQAITALLKHIFYNGKLDIKIETKYLRDSKKEYDVFLCLWNCLDIIPFAIRLYGAHLQEIKQIL</sequence>
<name>A0A6C0IJZ2_9ZZZZ</name>